<feature type="transmembrane region" description="Helical" evidence="1">
    <location>
        <begin position="369"/>
        <end position="389"/>
    </location>
</feature>
<comment type="caution">
    <text evidence="2">The sequence shown here is derived from an EMBL/GenBank/DDBJ whole genome shotgun (WGS) entry which is preliminary data.</text>
</comment>
<dbReference type="GO" id="GO:0000030">
    <property type="term" value="F:mannosyltransferase activity"/>
    <property type="evidence" value="ECO:0007669"/>
    <property type="project" value="TreeGrafter"/>
</dbReference>
<evidence type="ECO:0000256" key="1">
    <source>
        <dbReference type="SAM" id="Phobius"/>
    </source>
</evidence>
<protein>
    <submittedName>
        <fullName evidence="2">Membrane protein</fullName>
    </submittedName>
</protein>
<dbReference type="STRING" id="1227456.C450_02014"/>
<dbReference type="Proteomes" id="UP000011625">
    <property type="component" value="Unassembled WGS sequence"/>
</dbReference>
<gene>
    <name evidence="2" type="ORF">C450_02014</name>
</gene>
<dbReference type="InterPro" id="IPR052384">
    <property type="entry name" value="TMTC_O-mannosyltransferase"/>
</dbReference>
<dbReference type="PANTHER" id="PTHR44216:SF3">
    <property type="entry name" value="PROTEIN O-MANNOSYL-TRANSFERASE TMTC2"/>
    <property type="match status" value="1"/>
</dbReference>
<feature type="transmembrane region" description="Helical" evidence="1">
    <location>
        <begin position="300"/>
        <end position="319"/>
    </location>
</feature>
<feature type="transmembrane region" description="Helical" evidence="1">
    <location>
        <begin position="147"/>
        <end position="164"/>
    </location>
</feature>
<feature type="transmembrane region" description="Helical" evidence="1">
    <location>
        <begin position="401"/>
        <end position="423"/>
    </location>
</feature>
<name>M0ND90_9EURY</name>
<keyword evidence="1" id="KW-0812">Transmembrane</keyword>
<evidence type="ECO:0000313" key="3">
    <source>
        <dbReference type="Proteomes" id="UP000011625"/>
    </source>
</evidence>
<sequence length="608" mass="65646">MGSRLDARLLLPIALFACLVHAESLDLWFVATDTLPLIETNRVSNPAAIGTLFTQPLMAGSDFASMALFYRPVASLTYAIDHALWGLDPFGYHLTNVVLHAVGTVLVVVTITEITDRPRVGYLTGLLFTVHPVTVEVVPVIARRQDILLAIFVLGTISLFVRWHRRWQRHRRQNREWTLRPYRPLIAALVAYTLALGSKETALVVPALLLVWATLQQDEGPMQRLRAGLTAMGSFAVVTLLYAAVRVAVLGGLGGYHSPFGGLPSYTLENVLLTAGKYVLWTVLPVQFNAAGTDATTLSVGLVFVGVVALGVVGFVVLAGRGWFTRGRHTVWRTITAIGCLVSLAAIPYVLGVGAETPTRLDPPALVEIVVPILFVGGCGAAILTAMLSREPLTAATRRQLLFFGCWFVGPLAGLLFAKQILLQPLSFGFGIRNAYSVLVPVLAGFSLLVIGCVNRFHTHLEHTPTIGDRTGNLTAVSVLLVVLVSMGAASPALSTDRGWEAAGELNQRSLDAVSDDLADTPNATVVYLVDYPNKFDARNASGRNAHSVTPLLSYSIEAWLSLDRSSPSTQVRLVRPRAVESVPPQLSSATQARDDVVVVRVTDDERS</sequence>
<dbReference type="OrthoDB" id="214227at2157"/>
<dbReference type="GO" id="GO:0035269">
    <property type="term" value="P:protein O-linked glycosylation via mannose"/>
    <property type="evidence" value="ECO:0007669"/>
    <property type="project" value="TreeGrafter"/>
</dbReference>
<feature type="transmembrane region" description="Helical" evidence="1">
    <location>
        <begin position="435"/>
        <end position="454"/>
    </location>
</feature>
<feature type="transmembrane region" description="Helical" evidence="1">
    <location>
        <begin position="90"/>
        <end position="109"/>
    </location>
</feature>
<feature type="transmembrane region" description="Helical" evidence="1">
    <location>
        <begin position="235"/>
        <end position="256"/>
    </location>
</feature>
<feature type="transmembrane region" description="Helical" evidence="1">
    <location>
        <begin position="474"/>
        <end position="494"/>
    </location>
</feature>
<proteinExistence type="predicted"/>
<organism evidence="2 3">
    <name type="scientific">Halococcus salifodinae DSM 8989</name>
    <dbReference type="NCBI Taxonomy" id="1227456"/>
    <lineage>
        <taxon>Archaea</taxon>
        <taxon>Methanobacteriati</taxon>
        <taxon>Methanobacteriota</taxon>
        <taxon>Stenosarchaea group</taxon>
        <taxon>Halobacteria</taxon>
        <taxon>Halobacteriales</taxon>
        <taxon>Halococcaceae</taxon>
        <taxon>Halococcus</taxon>
    </lineage>
</organism>
<dbReference type="AlphaFoldDB" id="M0ND90"/>
<feature type="transmembrane region" description="Helical" evidence="1">
    <location>
        <begin position="268"/>
        <end position="288"/>
    </location>
</feature>
<keyword evidence="3" id="KW-1185">Reference proteome</keyword>
<dbReference type="EMBL" id="AOME01000013">
    <property type="protein sequence ID" value="EMA55503.1"/>
    <property type="molecule type" value="Genomic_DNA"/>
</dbReference>
<dbReference type="RefSeq" id="WP_005039363.1">
    <property type="nucleotide sequence ID" value="NZ_AOME01000013.1"/>
</dbReference>
<dbReference type="PATRIC" id="fig|1227456.3.peg.423"/>
<feature type="transmembrane region" description="Helical" evidence="1">
    <location>
        <begin position="331"/>
        <end position="349"/>
    </location>
</feature>
<reference evidence="2 3" key="1">
    <citation type="journal article" date="2014" name="PLoS Genet.">
        <title>Phylogenetically driven sequencing of extremely halophilic archaea reveals strategies for static and dynamic osmo-response.</title>
        <authorList>
            <person name="Becker E.A."/>
            <person name="Seitzer P.M."/>
            <person name="Tritt A."/>
            <person name="Larsen D."/>
            <person name="Krusor M."/>
            <person name="Yao A.I."/>
            <person name="Wu D."/>
            <person name="Madern D."/>
            <person name="Eisen J.A."/>
            <person name="Darling A.E."/>
            <person name="Facciotti M.T."/>
        </authorList>
    </citation>
    <scope>NUCLEOTIDE SEQUENCE [LARGE SCALE GENOMIC DNA]</scope>
    <source>
        <strain evidence="2 3">DSM 8989</strain>
    </source>
</reference>
<evidence type="ECO:0000313" key="2">
    <source>
        <dbReference type="EMBL" id="EMA55503.1"/>
    </source>
</evidence>
<dbReference type="PANTHER" id="PTHR44216">
    <property type="entry name" value="PROTEIN O-MANNOSYL-TRANSFERASE TMTC2"/>
    <property type="match status" value="1"/>
</dbReference>
<feature type="transmembrane region" description="Helical" evidence="1">
    <location>
        <begin position="121"/>
        <end position="141"/>
    </location>
</feature>
<keyword evidence="1" id="KW-0472">Membrane</keyword>
<accession>M0ND90</accession>
<feature type="transmembrane region" description="Helical" evidence="1">
    <location>
        <begin position="185"/>
        <end position="215"/>
    </location>
</feature>
<keyword evidence="1" id="KW-1133">Transmembrane helix</keyword>